<organism evidence="2 3">
    <name type="scientific">Pseudomonas phage PaBG</name>
    <dbReference type="NCBI Taxonomy" id="1335230"/>
    <lineage>
        <taxon>Viruses</taxon>
        <taxon>Duplodnaviria</taxon>
        <taxon>Heunggongvirae</taxon>
        <taxon>Uroviricota</taxon>
        <taxon>Caudoviricetes</taxon>
        <taxon>Baikalvirus</taxon>
        <taxon>Baikalvirus PaBG</taxon>
    </lineage>
</organism>
<name>S5VMH3_9CAUD</name>
<feature type="region of interest" description="Disordered" evidence="1">
    <location>
        <begin position="252"/>
        <end position="289"/>
    </location>
</feature>
<feature type="compositionally biased region" description="Pro residues" evidence="1">
    <location>
        <begin position="268"/>
        <end position="283"/>
    </location>
</feature>
<evidence type="ECO:0000313" key="2">
    <source>
        <dbReference type="EMBL" id="AGS82119.1"/>
    </source>
</evidence>
<keyword evidence="3" id="KW-1185">Reference proteome</keyword>
<protein>
    <submittedName>
        <fullName evidence="2">Putative phage tail fiber protein</fullName>
    </submittedName>
</protein>
<dbReference type="RefSeq" id="YP_008433566.1">
    <property type="nucleotide sequence ID" value="NC_022096.1"/>
</dbReference>
<evidence type="ECO:0000313" key="3">
    <source>
        <dbReference type="Proteomes" id="UP000015545"/>
    </source>
</evidence>
<gene>
    <name evidence="2" type="ORF">PaBG_00236</name>
</gene>
<reference evidence="2 3" key="1">
    <citation type="journal article" date="2014" name="Genome Announc.">
        <title>Complete Genome Sequence of the Novel Giant Pseudomonas Phage PaBG.</title>
        <authorList>
            <person name="Sykilinda N.N."/>
            <person name="Bondar A.A."/>
            <person name="Gorshkova A.S."/>
            <person name="Kurochkina L.P."/>
            <person name="Kulikov E.E."/>
            <person name="Shneider M.M."/>
            <person name="Kadykov V.A."/>
            <person name="Solovjeva N.V."/>
            <person name="Kabilov M.R."/>
            <person name="Mesyanzhinov V.V."/>
            <person name="Vlassov V.V."/>
            <person name="Drukker V.V."/>
            <person name="Miroshnikov K.A."/>
        </authorList>
    </citation>
    <scope>NUCLEOTIDE SEQUENCE [LARGE SCALE GENOMIC DNA]</scope>
</reference>
<dbReference type="InterPro" id="IPR008160">
    <property type="entry name" value="Collagen"/>
</dbReference>
<dbReference type="Pfam" id="PF01391">
    <property type="entry name" value="Collagen"/>
    <property type="match status" value="1"/>
</dbReference>
<dbReference type="PANTHER" id="PTHR24637">
    <property type="entry name" value="COLLAGEN"/>
    <property type="match status" value="1"/>
</dbReference>
<dbReference type="KEGG" id="vg:16574921"/>
<feature type="compositionally biased region" description="Basic and acidic residues" evidence="1">
    <location>
        <begin position="137"/>
        <end position="148"/>
    </location>
</feature>
<dbReference type="Proteomes" id="UP000015545">
    <property type="component" value="Segment"/>
</dbReference>
<evidence type="ECO:0000256" key="1">
    <source>
        <dbReference type="SAM" id="MobiDB-lite"/>
    </source>
</evidence>
<feature type="region of interest" description="Disordered" evidence="1">
    <location>
        <begin position="122"/>
        <end position="218"/>
    </location>
</feature>
<accession>S5VMH3</accession>
<sequence length="459" mass="47712">MSVNGVSDSPLLEKAVNGDQTRVPIGAPVITNNKSQMSKSIQLLTPGADLVTPELTQFEAFGVEGKEAFRNDKTKGVEFRDRTSPNDKLIAEWAYDPVEGCLVLVRVNKKEERIYGFLRQESLGVGPTGPRGNPGKDGQDGRDGRDGADGDPGCPGDPGPPGDEGYPGAEGNPGLIGIQGPEGCEGASGDRGLVGPQGRPGFEGSRGLTGPSCADDRFGNKGPQGIAFGKGVLFGAAQLSNPEAAIVGLDDDGIDAVAPPGGWDGSSTPPPTSQPTNPPPPPTASAGISLCTNHGNVKNSCGNTVNAWYSTWANYAAPGGAKGLSTLPIARQNTAFWPNSIVMCGTLRKNASYTFELSTPNGVASSLFLNCAIVLQTDYVGGTSRKTMTLTADSSIRLRFLNNAPRIPTWCSLKIYDGATGALLYKTGQNAQNAGLSGANASYVIDPNWRGNAAVQQYN</sequence>
<proteinExistence type="predicted"/>
<dbReference type="EMBL" id="KF147891">
    <property type="protein sequence ID" value="AGS82119.1"/>
    <property type="molecule type" value="Genomic_DNA"/>
</dbReference>